<dbReference type="EMBL" id="AP027728">
    <property type="protein sequence ID" value="BDZ38245.1"/>
    <property type="molecule type" value="Genomic_DNA"/>
</dbReference>
<reference evidence="3" key="1">
    <citation type="journal article" date="2019" name="Int. J. Syst. Evol. Microbiol.">
        <title>The Global Catalogue of Microorganisms (GCM) 10K type strain sequencing project: providing services to taxonomists for standard genome sequencing and annotation.</title>
        <authorList>
            <consortium name="The Broad Institute Genomics Platform"/>
            <consortium name="The Broad Institute Genome Sequencing Center for Infectious Disease"/>
            <person name="Wu L."/>
            <person name="Ma J."/>
        </authorList>
    </citation>
    <scope>NUCLEOTIDE SEQUENCE [LARGE SCALE GENOMIC DNA]</scope>
    <source>
        <strain evidence="3">NBRC 106310</strain>
    </source>
</reference>
<accession>A0ABN6X0L1</accession>
<feature type="transmembrane region" description="Helical" evidence="1">
    <location>
        <begin position="41"/>
        <end position="60"/>
    </location>
</feature>
<evidence type="ECO:0000313" key="2">
    <source>
        <dbReference type="EMBL" id="BDZ38245.1"/>
    </source>
</evidence>
<evidence type="ECO:0000256" key="1">
    <source>
        <dbReference type="SAM" id="Phobius"/>
    </source>
</evidence>
<evidence type="ECO:0008006" key="4">
    <source>
        <dbReference type="Google" id="ProtNLM"/>
    </source>
</evidence>
<keyword evidence="1" id="KW-0812">Transmembrane</keyword>
<organism evidence="2 3">
    <name type="scientific">Microbacterium suwonense</name>
    <dbReference type="NCBI Taxonomy" id="683047"/>
    <lineage>
        <taxon>Bacteria</taxon>
        <taxon>Bacillati</taxon>
        <taxon>Actinomycetota</taxon>
        <taxon>Actinomycetes</taxon>
        <taxon>Micrococcales</taxon>
        <taxon>Microbacteriaceae</taxon>
        <taxon>Microbacterium</taxon>
    </lineage>
</organism>
<evidence type="ECO:0000313" key="3">
    <source>
        <dbReference type="Proteomes" id="UP001321543"/>
    </source>
</evidence>
<keyword evidence="3" id="KW-1185">Reference proteome</keyword>
<name>A0ABN6X0L1_9MICO</name>
<proteinExistence type="predicted"/>
<dbReference type="RefSeq" id="WP_286302088.1">
    <property type="nucleotide sequence ID" value="NZ_AP027728.1"/>
</dbReference>
<sequence length="77" mass="8195">MAARGSRDAQRARTEAERARLYAARTTWHANQKRRRVRDTVIAVVVGGLIVVGAIVSQTVHAQVSAPSSAPAQTTGS</sequence>
<gene>
    <name evidence="2" type="ORF">GCM10025863_08590</name>
</gene>
<protein>
    <recommendedName>
        <fullName evidence="4">Peptidylprolyl isomerase</fullName>
    </recommendedName>
</protein>
<keyword evidence="1" id="KW-1133">Transmembrane helix</keyword>
<dbReference type="Proteomes" id="UP001321543">
    <property type="component" value="Chromosome"/>
</dbReference>
<keyword evidence="1" id="KW-0472">Membrane</keyword>